<keyword evidence="16" id="KW-1185">Reference proteome</keyword>
<feature type="domain" description="3-hydroxyacyl-CoA dehydrogenase C-terminal" evidence="13">
    <location>
        <begin position="476"/>
        <end position="569"/>
    </location>
</feature>
<sequence length="693" mass="73284">MSGSATRQAVRLERRGDIGIIIIDNPPINAGSLEVRHGLLKAVLSVDSDEELTGGLLIGAATMFMAGSDIREFGAPLKDPQLPSVIAAIEESTKPFVAAIAGAALGGGYELVLACDGRVASPDAVVGLPETTLGLIPGAGGTQRLPRLVGREKAVELICAGTRVPAIEAVKLGMIDAVAERDLESEALAFLAGLQSAKHKVSDKPIPECEPSSFADTKAQALSSGRHRPHIVAAINAVEQCGRLPFKEGLANERAAFQKLRMGREASALRHLFFAERKALKAAEAAASRANPIDVVAVIGGGTMGAGIAAALLGAGKSVIIVESTSDAAARALERVQKGLQRRVERGRLDPAQLGLFLPRLTVTTDARRVGEADAVIEAVFEDIRAKQQVFEALGSAARPGAVLLTNTSYLSVSEIAAFSGRSEDVAGMHFFSPADVMRLIEVVRHEGTSPHVTGAAFDLALTMGKLPILSKDSFGFIGNRLFGAYRRQCEFMLEEGALPHEIDSALEAFGFAMGPFAVADLSGLDISWRMRQATASLRKQTDRYVVIPDLLCEAGRFGRKTGAGYYLYPAAGGRGEVDPIVTDLIMKASSDAGRVRRSIPASDIVNRAMASMASEAAWIISEGVTHSPSDIDLVLTNGYGFPKHEGGVLFWARNQDRESLDAAFTTLAESHEHGFKVGPVTALLLDKAERAA</sequence>
<keyword evidence="6" id="KW-0520">NAD</keyword>
<dbReference type="Pfam" id="PF00725">
    <property type="entry name" value="3HCDH"/>
    <property type="match status" value="1"/>
</dbReference>
<dbReference type="InterPro" id="IPR001753">
    <property type="entry name" value="Enoyl-CoA_hydra/iso"/>
</dbReference>
<keyword evidence="3" id="KW-0276">Fatty acid metabolism</keyword>
<evidence type="ECO:0000256" key="8">
    <source>
        <dbReference type="ARBA" id="ARBA00023140"/>
    </source>
</evidence>
<dbReference type="CDD" id="cd06558">
    <property type="entry name" value="crotonase-like"/>
    <property type="match status" value="1"/>
</dbReference>
<dbReference type="PANTHER" id="PTHR23309:SF51">
    <property type="entry name" value="3-HYDROXYACYL-COA DEHYDROGENASE-RELATED"/>
    <property type="match status" value="1"/>
</dbReference>
<feature type="domain" description="3-hydroxyacyl-CoA dehydrogenase NAD binding" evidence="14">
    <location>
        <begin position="296"/>
        <end position="473"/>
    </location>
</feature>
<evidence type="ECO:0000256" key="10">
    <source>
        <dbReference type="ARBA" id="ARBA00023239"/>
    </source>
</evidence>
<name>A0ABW4WE94_9HYPH</name>
<comment type="catalytic activity">
    <reaction evidence="12">
        <text>a (3S)-3-hydroxyacyl-CoA + NAD(+) = a 3-oxoacyl-CoA + NADH + H(+)</text>
        <dbReference type="Rhea" id="RHEA:22432"/>
        <dbReference type="ChEBI" id="CHEBI:15378"/>
        <dbReference type="ChEBI" id="CHEBI:57318"/>
        <dbReference type="ChEBI" id="CHEBI:57540"/>
        <dbReference type="ChEBI" id="CHEBI:57945"/>
        <dbReference type="ChEBI" id="CHEBI:90726"/>
        <dbReference type="EC" id="1.1.1.35"/>
    </reaction>
</comment>
<dbReference type="Gene3D" id="1.10.1040.50">
    <property type="match status" value="1"/>
</dbReference>
<evidence type="ECO:0000256" key="7">
    <source>
        <dbReference type="ARBA" id="ARBA00023098"/>
    </source>
</evidence>
<keyword evidence="5" id="KW-0560">Oxidoreductase</keyword>
<organism evidence="15 16">
    <name type="scientific">Mesorhizobium calcicola</name>
    <dbReference type="NCBI Taxonomy" id="1300310"/>
    <lineage>
        <taxon>Bacteria</taxon>
        <taxon>Pseudomonadati</taxon>
        <taxon>Pseudomonadota</taxon>
        <taxon>Alphaproteobacteria</taxon>
        <taxon>Hyphomicrobiales</taxon>
        <taxon>Phyllobacteriaceae</taxon>
        <taxon>Mesorhizobium</taxon>
    </lineage>
</organism>
<evidence type="ECO:0000259" key="14">
    <source>
        <dbReference type="Pfam" id="PF02737"/>
    </source>
</evidence>
<dbReference type="InterPro" id="IPR029045">
    <property type="entry name" value="ClpP/crotonase-like_dom_sf"/>
</dbReference>
<evidence type="ECO:0000256" key="6">
    <source>
        <dbReference type="ARBA" id="ARBA00023027"/>
    </source>
</evidence>
<dbReference type="InterPro" id="IPR036291">
    <property type="entry name" value="NAD(P)-bd_dom_sf"/>
</dbReference>
<keyword evidence="9" id="KW-0413">Isomerase</keyword>
<evidence type="ECO:0000256" key="9">
    <source>
        <dbReference type="ARBA" id="ARBA00023235"/>
    </source>
</evidence>
<dbReference type="Gene3D" id="3.90.226.10">
    <property type="entry name" value="2-enoyl-CoA Hydratase, Chain A, domain 1"/>
    <property type="match status" value="1"/>
</dbReference>
<dbReference type="InterPro" id="IPR006176">
    <property type="entry name" value="3-OHacyl-CoA_DH_NAD-bd"/>
</dbReference>
<evidence type="ECO:0000256" key="4">
    <source>
        <dbReference type="ARBA" id="ARBA00022963"/>
    </source>
</evidence>
<dbReference type="SUPFAM" id="SSF51735">
    <property type="entry name" value="NAD(P)-binding Rossmann-fold domains"/>
    <property type="match status" value="1"/>
</dbReference>
<evidence type="ECO:0000256" key="1">
    <source>
        <dbReference type="ARBA" id="ARBA00004275"/>
    </source>
</evidence>
<evidence type="ECO:0000256" key="12">
    <source>
        <dbReference type="ARBA" id="ARBA00049556"/>
    </source>
</evidence>
<keyword evidence="8" id="KW-0576">Peroxisome</keyword>
<keyword evidence="11" id="KW-0511">Multifunctional enzyme</keyword>
<evidence type="ECO:0000256" key="3">
    <source>
        <dbReference type="ARBA" id="ARBA00022832"/>
    </source>
</evidence>
<dbReference type="EMBL" id="JBHUGY010000027">
    <property type="protein sequence ID" value="MFD2054920.1"/>
    <property type="molecule type" value="Genomic_DNA"/>
</dbReference>
<keyword evidence="10" id="KW-0456">Lyase</keyword>
<dbReference type="PANTHER" id="PTHR23309">
    <property type="entry name" value="3-HYDROXYACYL-COA DEHYROGENASE"/>
    <property type="match status" value="1"/>
</dbReference>
<dbReference type="SUPFAM" id="SSF48179">
    <property type="entry name" value="6-phosphogluconate dehydrogenase C-terminal domain-like"/>
    <property type="match status" value="2"/>
</dbReference>
<dbReference type="Pfam" id="PF02737">
    <property type="entry name" value="3HCDH_N"/>
    <property type="match status" value="1"/>
</dbReference>
<evidence type="ECO:0000256" key="5">
    <source>
        <dbReference type="ARBA" id="ARBA00023002"/>
    </source>
</evidence>
<dbReference type="Gene3D" id="3.40.50.720">
    <property type="entry name" value="NAD(P)-binding Rossmann-like Domain"/>
    <property type="match status" value="1"/>
</dbReference>
<protein>
    <submittedName>
        <fullName evidence="15">3-hydroxyacyl-CoA dehydrogenase NAD-binding domain-containing protein</fullName>
    </submittedName>
</protein>
<keyword evidence="4" id="KW-0442">Lipid degradation</keyword>
<dbReference type="Pfam" id="PF00378">
    <property type="entry name" value="ECH_1"/>
    <property type="match status" value="1"/>
</dbReference>
<evidence type="ECO:0000259" key="13">
    <source>
        <dbReference type="Pfam" id="PF00725"/>
    </source>
</evidence>
<comment type="caution">
    <text evidence="15">The sequence shown here is derived from an EMBL/GenBank/DDBJ whole genome shotgun (WGS) entry which is preliminary data.</text>
</comment>
<evidence type="ECO:0000313" key="16">
    <source>
        <dbReference type="Proteomes" id="UP001597349"/>
    </source>
</evidence>
<dbReference type="InterPro" id="IPR006108">
    <property type="entry name" value="3HC_DH_C"/>
</dbReference>
<gene>
    <name evidence="15" type="ORF">ACFSQT_18205</name>
</gene>
<dbReference type="SUPFAM" id="SSF52096">
    <property type="entry name" value="ClpP/crotonase"/>
    <property type="match status" value="1"/>
</dbReference>
<reference evidence="16" key="1">
    <citation type="journal article" date="2019" name="Int. J. Syst. Evol. Microbiol.">
        <title>The Global Catalogue of Microorganisms (GCM) 10K type strain sequencing project: providing services to taxonomists for standard genome sequencing and annotation.</title>
        <authorList>
            <consortium name="The Broad Institute Genomics Platform"/>
            <consortium name="The Broad Institute Genome Sequencing Center for Infectious Disease"/>
            <person name="Wu L."/>
            <person name="Ma J."/>
        </authorList>
    </citation>
    <scope>NUCLEOTIDE SEQUENCE [LARGE SCALE GENOMIC DNA]</scope>
    <source>
        <strain evidence="16">CGMCC 1.16226</strain>
    </source>
</reference>
<dbReference type="Proteomes" id="UP001597349">
    <property type="component" value="Unassembled WGS sequence"/>
</dbReference>
<dbReference type="InterPro" id="IPR008927">
    <property type="entry name" value="6-PGluconate_DH-like_C_sf"/>
</dbReference>
<proteinExistence type="predicted"/>
<evidence type="ECO:0000313" key="15">
    <source>
        <dbReference type="EMBL" id="MFD2054920.1"/>
    </source>
</evidence>
<comment type="pathway">
    <text evidence="2">Lipid metabolism; fatty acid beta-oxidation.</text>
</comment>
<dbReference type="RefSeq" id="WP_379020851.1">
    <property type="nucleotide sequence ID" value="NZ_JBHUGY010000027.1"/>
</dbReference>
<evidence type="ECO:0000256" key="2">
    <source>
        <dbReference type="ARBA" id="ARBA00005005"/>
    </source>
</evidence>
<keyword evidence="7" id="KW-0443">Lipid metabolism</keyword>
<evidence type="ECO:0000256" key="11">
    <source>
        <dbReference type="ARBA" id="ARBA00023268"/>
    </source>
</evidence>
<accession>A0ABW4WE94</accession>
<comment type="subcellular location">
    <subcellularLocation>
        <location evidence="1">Peroxisome</location>
    </subcellularLocation>
</comment>